<dbReference type="RefSeq" id="WP_044056074.1">
    <property type="nucleotide sequence ID" value="NZ_CBCSKJ010000001.1"/>
</dbReference>
<dbReference type="AlphaFoldDB" id="A0A075NWL9"/>
<dbReference type="Pfam" id="PF08281">
    <property type="entry name" value="Sigma70_r4_2"/>
    <property type="match status" value="1"/>
</dbReference>
<dbReference type="GO" id="GO:0016987">
    <property type="term" value="F:sigma factor activity"/>
    <property type="evidence" value="ECO:0007669"/>
    <property type="project" value="UniProtKB-KW"/>
</dbReference>
<gene>
    <name evidence="7" type="ORF">EP13_03730</name>
</gene>
<proteinExistence type="inferred from homology"/>
<evidence type="ECO:0000256" key="2">
    <source>
        <dbReference type="ARBA" id="ARBA00023015"/>
    </source>
</evidence>
<feature type="domain" description="RNA polymerase sigma-70 region 2" evidence="5">
    <location>
        <begin position="25"/>
        <end position="96"/>
    </location>
</feature>
<sequence length="187" mass="21335">MKVVYLNTQSKTPQHAQSDGALYDLISEHEGALRRFIRVRARASNAEVEDILQEMYAKLFSMEGLVEKTEQRQDTFKGFLFTVVTNLIIDRERRAKVRARDAHESYSDTHSTHWENEPEKQAGIAEKLSEVQQVLDTMNPYHKSAFVLCRVEGKPYREISDILGVSVSTVEKYIAAALTAIKNKVCD</sequence>
<dbReference type="InterPro" id="IPR036388">
    <property type="entry name" value="WH-like_DNA-bd_sf"/>
</dbReference>
<evidence type="ECO:0000256" key="1">
    <source>
        <dbReference type="ARBA" id="ARBA00010641"/>
    </source>
</evidence>
<evidence type="ECO:0000313" key="7">
    <source>
        <dbReference type="EMBL" id="AIF97878.1"/>
    </source>
</evidence>
<dbReference type="InterPro" id="IPR013324">
    <property type="entry name" value="RNA_pol_sigma_r3/r4-like"/>
</dbReference>
<dbReference type="eggNOG" id="COG1595">
    <property type="taxonomic scope" value="Bacteria"/>
</dbReference>
<dbReference type="KEGG" id="aal:EP13_03730"/>
<dbReference type="GO" id="GO:0006352">
    <property type="term" value="P:DNA-templated transcription initiation"/>
    <property type="evidence" value="ECO:0007669"/>
    <property type="project" value="InterPro"/>
</dbReference>
<evidence type="ECO:0000256" key="4">
    <source>
        <dbReference type="ARBA" id="ARBA00023163"/>
    </source>
</evidence>
<evidence type="ECO:0000256" key="3">
    <source>
        <dbReference type="ARBA" id="ARBA00023082"/>
    </source>
</evidence>
<protein>
    <submittedName>
        <fullName evidence="7">RNA polymerase subunit sigma-24</fullName>
    </submittedName>
</protein>
<keyword evidence="8" id="KW-1185">Reference proteome</keyword>
<dbReference type="SUPFAM" id="SSF88659">
    <property type="entry name" value="Sigma3 and sigma4 domains of RNA polymerase sigma factors"/>
    <property type="match status" value="1"/>
</dbReference>
<feature type="domain" description="RNA polymerase sigma factor 70 region 4 type 2" evidence="6">
    <location>
        <begin position="130"/>
        <end position="180"/>
    </location>
</feature>
<dbReference type="Proteomes" id="UP000056090">
    <property type="component" value="Chromosome"/>
</dbReference>
<dbReference type="InterPro" id="IPR013325">
    <property type="entry name" value="RNA_pol_sigma_r2"/>
</dbReference>
<dbReference type="NCBIfam" id="TIGR02937">
    <property type="entry name" value="sigma70-ECF"/>
    <property type="match status" value="1"/>
</dbReference>
<keyword evidence="3" id="KW-0731">Sigma factor</keyword>
<reference evidence="7 8" key="1">
    <citation type="submission" date="2014-06" db="EMBL/GenBank/DDBJ databases">
        <title>Genomes of Alteromonas australica, a world apart.</title>
        <authorList>
            <person name="Gonzaga A."/>
            <person name="Lopez-Perez M."/>
            <person name="Rodriguez-Valera F."/>
        </authorList>
    </citation>
    <scope>NUCLEOTIDE SEQUENCE [LARGE SCALE GENOMIC DNA]</scope>
    <source>
        <strain evidence="7 8">H 17</strain>
    </source>
</reference>
<dbReference type="Pfam" id="PF04542">
    <property type="entry name" value="Sigma70_r2"/>
    <property type="match status" value="1"/>
</dbReference>
<evidence type="ECO:0000313" key="8">
    <source>
        <dbReference type="Proteomes" id="UP000056090"/>
    </source>
</evidence>
<dbReference type="InterPro" id="IPR013249">
    <property type="entry name" value="RNA_pol_sigma70_r4_t2"/>
</dbReference>
<dbReference type="EMBL" id="CP008849">
    <property type="protein sequence ID" value="AIF97878.1"/>
    <property type="molecule type" value="Genomic_DNA"/>
</dbReference>
<dbReference type="InterPro" id="IPR039425">
    <property type="entry name" value="RNA_pol_sigma-70-like"/>
</dbReference>
<evidence type="ECO:0000259" key="6">
    <source>
        <dbReference type="Pfam" id="PF08281"/>
    </source>
</evidence>
<comment type="similarity">
    <text evidence="1">Belongs to the sigma-70 factor family. ECF subfamily.</text>
</comment>
<dbReference type="Gene3D" id="1.10.1740.10">
    <property type="match status" value="1"/>
</dbReference>
<name>A0A075NWL9_9ALTE</name>
<keyword evidence="2" id="KW-0805">Transcription regulation</keyword>
<evidence type="ECO:0000259" key="5">
    <source>
        <dbReference type="Pfam" id="PF04542"/>
    </source>
</evidence>
<dbReference type="InterPro" id="IPR014284">
    <property type="entry name" value="RNA_pol_sigma-70_dom"/>
</dbReference>
<keyword evidence="4" id="KW-0804">Transcription</keyword>
<dbReference type="SUPFAM" id="SSF88946">
    <property type="entry name" value="Sigma2 domain of RNA polymerase sigma factors"/>
    <property type="match status" value="1"/>
</dbReference>
<dbReference type="CDD" id="cd06171">
    <property type="entry name" value="Sigma70_r4"/>
    <property type="match status" value="1"/>
</dbReference>
<dbReference type="GeneID" id="78254049"/>
<dbReference type="PANTHER" id="PTHR43133">
    <property type="entry name" value="RNA POLYMERASE ECF-TYPE SIGMA FACTO"/>
    <property type="match status" value="1"/>
</dbReference>
<accession>A0A075NWL9</accession>
<dbReference type="PANTHER" id="PTHR43133:SF63">
    <property type="entry name" value="RNA POLYMERASE SIGMA FACTOR FECI-RELATED"/>
    <property type="match status" value="1"/>
</dbReference>
<organism evidence="7 8">
    <name type="scientific">Alteromonas australica</name>
    <dbReference type="NCBI Taxonomy" id="589873"/>
    <lineage>
        <taxon>Bacteria</taxon>
        <taxon>Pseudomonadati</taxon>
        <taxon>Pseudomonadota</taxon>
        <taxon>Gammaproteobacteria</taxon>
        <taxon>Alteromonadales</taxon>
        <taxon>Alteromonadaceae</taxon>
        <taxon>Alteromonas/Salinimonas group</taxon>
        <taxon>Alteromonas</taxon>
    </lineage>
</organism>
<dbReference type="GO" id="GO:0003677">
    <property type="term" value="F:DNA binding"/>
    <property type="evidence" value="ECO:0007669"/>
    <property type="project" value="InterPro"/>
</dbReference>
<dbReference type="Gene3D" id="1.10.10.10">
    <property type="entry name" value="Winged helix-like DNA-binding domain superfamily/Winged helix DNA-binding domain"/>
    <property type="match status" value="1"/>
</dbReference>
<dbReference type="InterPro" id="IPR007627">
    <property type="entry name" value="RNA_pol_sigma70_r2"/>
</dbReference>